<dbReference type="EMBL" id="CAMXCT030002590">
    <property type="protein sequence ID" value="CAL4786455.1"/>
    <property type="molecule type" value="Genomic_DNA"/>
</dbReference>
<comment type="caution">
    <text evidence="2">The sequence shown here is derived from an EMBL/GenBank/DDBJ whole genome shotgun (WGS) entry which is preliminary data.</text>
</comment>
<reference evidence="3" key="2">
    <citation type="submission" date="2024-04" db="EMBL/GenBank/DDBJ databases">
        <authorList>
            <person name="Chen Y."/>
            <person name="Shah S."/>
            <person name="Dougan E. K."/>
            <person name="Thang M."/>
            <person name="Chan C."/>
        </authorList>
    </citation>
    <scope>NUCLEOTIDE SEQUENCE [LARGE SCALE GENOMIC DNA]</scope>
</reference>
<dbReference type="Gene3D" id="2.130.10.30">
    <property type="entry name" value="Regulator of chromosome condensation 1/beta-lactamase-inhibitor protein II"/>
    <property type="match status" value="1"/>
</dbReference>
<dbReference type="Proteomes" id="UP001152797">
    <property type="component" value="Unassembled WGS sequence"/>
</dbReference>
<feature type="compositionally biased region" description="Polar residues" evidence="1">
    <location>
        <begin position="1718"/>
        <end position="1729"/>
    </location>
</feature>
<dbReference type="InterPro" id="IPR009091">
    <property type="entry name" value="RCC1/BLIP-II"/>
</dbReference>
<proteinExistence type="predicted"/>
<organism evidence="2">
    <name type="scientific">Cladocopium goreaui</name>
    <dbReference type="NCBI Taxonomy" id="2562237"/>
    <lineage>
        <taxon>Eukaryota</taxon>
        <taxon>Sar</taxon>
        <taxon>Alveolata</taxon>
        <taxon>Dinophyceae</taxon>
        <taxon>Suessiales</taxon>
        <taxon>Symbiodiniaceae</taxon>
        <taxon>Cladocopium</taxon>
    </lineage>
</organism>
<dbReference type="SUPFAM" id="SSF50985">
    <property type="entry name" value="RCC1/BLIP-II"/>
    <property type="match status" value="1"/>
</dbReference>
<evidence type="ECO:0000313" key="4">
    <source>
        <dbReference type="Proteomes" id="UP001152797"/>
    </source>
</evidence>
<keyword evidence="4" id="KW-1185">Reference proteome</keyword>
<dbReference type="EMBL" id="CAMXCT020002590">
    <property type="protein sequence ID" value="CAL1152518.1"/>
    <property type="molecule type" value="Genomic_DNA"/>
</dbReference>
<accession>A0A9P1CYB6</accession>
<sequence>MDDDFLCIQQEWRKRHIMPQEDSGKPAKELLKKQFSRRMWDKMPEFHEINAAWPQFKLNFSSIAIPKAPTPLRYLKVVSFPERTEVRNAYVQTFTRCCEAEPFTGGSGELEGRGRSATIPTAPTATVLKLRDAAQEIFGVGFLRLLSSQGQILDVCSTLLDTGLTDGETLTAIVHAPKICATRKAFAMRFSNGHALCWGDPKFGGDAGPSVAAAGRVEQIESTGHAFAALLADGSVETWGHPRFGGDSSRVRDRLGSNVRQIKGSHFSFAAILQDGTVVTWGRSAIGGESQRVQHLLRDVCKLESTHFAFAAILADGFAAPAVLKQSRQCTPIGLRVFCDTNAPMSPEIAGHAQRNGVCKLPAILLNSQHESNLLPTKRQRVCTLFPVCPCSTTVPIGAATSAVDAPAVGDFCLLKSQKEYGCVFAINPCSIVKFVKRQCSKHEGSCWRLQWPLEPTQLERPEAHSFGPLLQPRPRAQPAPDGGVFRAHQRCYGVSELSPPNRNSTEGKNAIQAFVAEALQQLSEMNHCEQGSGLWADVFQDVACVQLHDDASMMLACPKNLPGCRIQRRGWRDGCMFVSAAGLRRCHAQRYSCLEHGVHWSLPLDGKGHTRGASVVGDVVGKFIISSTWWPQAIRIFMESESYDAVARHLRDITEAHISIALVRHPTVARLEPAQQQLLHIAILQHCLACPSWQTMRSWISLYKRMCVVCAPQRTWGVVTMLQDIPGLPPLWAETENRMGKELLLLTSLRLLARKGLRPIGINTDNIEADFKMIASVLEAALPPGMVLYRFVSPHQPLQEDAKQHVASGGIVIDREHCQAFGVEIGQDGLHIYARLVQGLHLASRDGAFAVQCLRKMLASWNPCRREATPQGELALELEGVEPKTIGWLTLSDSPGETCADVLAAYFGPDQTALPSNALQLLKDNISNTWNHPNTAKELPRCAKAVILQDVLSIKDGRRDRSVCLRMKAWSLSFMSATLGYQKRSAKVFIGCSLCCLRVLLLERVPVLLELAAVRTGCAVWSGHVVPLQEGRLRFGAWLLWNVAHEFPVLSEEGASKEYRQKNALVAERLAYNISISVDTIREDMLQLADLLAYQCFPHKAGGRTGLWAKAQLHYLKRIRKRPRGAQTYAAPRLMQDVPSGGDKFNEKIQQQCAPAVLCGLVASYRSKSWAVQNGFHVSIGTIGTERHWRNMQRRARNLARSSATPETVDTLNIFRWVSEVQTRLSKDRMVVHARLNASARMWLLSASQRLASIFVQGPDVLQSLLADMAEVAPVVSDSSAVGSVYDALLQCRVGASLRLQAAMTTDYSRPLLPVNGTPPTPPPSQVSPTRLEQVYDDIEEAGAEEWAALRLRVTGSADPGAGAKDRLLAKVKELLPEVPSGTTDTLAAFLKNCTVERREAFFRKWARSVYDTEAVEQEWDLRKKPPAQTLKEFFHKHCQEVYASFLKDNATLNPLQSQRETALKALAPAELASACERLSVGTGLPKDGHLVHACLQGQAIFLFSGQDGKLQVHAMEESESEWNLAGSKLCLIILADSAAGKDNLGGLVRGWLKNLTDENCTATHVVPQGNMTVSGLLKVLRQNHGQAQLLQSELEHFINKKKPNFLQQADCIELLDGSDSFGKATQSDTISCPPNVWVLLPSTKGTYLRELGESESCGRLRFAVLALDSSQVRATAFEEKLVPRSQSQDLVTGCLRWILRLQHKSTPPGSEAAPTSRPQDAPTSQDPANLRLRSKQSEQPPKHPGKTNRTIDEVCFSGAAGCVLAGLQDGSAAACLEATGNSAAASTVTKHAGRMFGSICLSNLAIRNGLLMYALNEEIPCDNTVRLHDALAALPRCELFSVNQLGLEQSIHTQSAKAAAASTEASKPANILALSNLDFAAKRFFTGLSSYTPPCDTDLWKASKETGVAIAVNVKTAWYNFRQCMFGRKRRRDADLAQFGGTEDNKTLLLRYTKEGDAWMTEELKVPVALEVLGSKSAFTPDSTQFSWNLGIHIAA</sequence>
<evidence type="ECO:0000313" key="3">
    <source>
        <dbReference type="EMBL" id="CAL1152518.1"/>
    </source>
</evidence>
<protein>
    <submittedName>
        <fullName evidence="2">Uncharacterized protein</fullName>
    </submittedName>
</protein>
<evidence type="ECO:0000313" key="2">
    <source>
        <dbReference type="EMBL" id="CAI3999143.1"/>
    </source>
</evidence>
<feature type="region of interest" description="Disordered" evidence="1">
    <location>
        <begin position="1707"/>
        <end position="1729"/>
    </location>
</feature>
<name>A0A9P1CYB6_9DINO</name>
<gene>
    <name evidence="2" type="ORF">C1SCF055_LOCUS25384</name>
</gene>
<evidence type="ECO:0000256" key="1">
    <source>
        <dbReference type="SAM" id="MobiDB-lite"/>
    </source>
</evidence>
<dbReference type="EMBL" id="CAMXCT010002590">
    <property type="protein sequence ID" value="CAI3999143.1"/>
    <property type="molecule type" value="Genomic_DNA"/>
</dbReference>
<reference evidence="2" key="1">
    <citation type="submission" date="2022-10" db="EMBL/GenBank/DDBJ databases">
        <authorList>
            <person name="Chen Y."/>
            <person name="Dougan E. K."/>
            <person name="Chan C."/>
            <person name="Rhodes N."/>
            <person name="Thang M."/>
        </authorList>
    </citation>
    <scope>NUCLEOTIDE SEQUENCE</scope>
</reference>
<dbReference type="CDD" id="cd17039">
    <property type="entry name" value="Ubl_ubiquitin_like"/>
    <property type="match status" value="1"/>
</dbReference>